<comment type="caution">
    <text evidence="7">The sequence shown here is derived from an EMBL/GenBank/DDBJ whole genome shotgun (WGS) entry which is preliminary data.</text>
</comment>
<dbReference type="RefSeq" id="WP_184652939.1">
    <property type="nucleotide sequence ID" value="NZ_JACHFR010000003.1"/>
</dbReference>
<dbReference type="Proteomes" id="UP000578697">
    <property type="component" value="Unassembled WGS sequence"/>
</dbReference>
<evidence type="ECO:0000256" key="4">
    <source>
        <dbReference type="ARBA" id="ARBA00022694"/>
    </source>
</evidence>
<dbReference type="PANTHER" id="PTHR21392">
    <property type="entry name" value="TRNA-URIDINE AMINOCARBOXYPROPYLTRANSFERASE 2"/>
    <property type="match status" value="1"/>
</dbReference>
<keyword evidence="4" id="KW-0819">tRNA processing</keyword>
<proteinExistence type="inferred from homology"/>
<evidence type="ECO:0000313" key="8">
    <source>
        <dbReference type="Proteomes" id="UP000578697"/>
    </source>
</evidence>
<dbReference type="GO" id="GO:0016432">
    <property type="term" value="F:tRNA-uridine aminocarboxypropyltransferase activity"/>
    <property type="evidence" value="ECO:0007669"/>
    <property type="project" value="UniProtKB-EC"/>
</dbReference>
<evidence type="ECO:0000259" key="6">
    <source>
        <dbReference type="SMART" id="SM01144"/>
    </source>
</evidence>
<evidence type="ECO:0000256" key="2">
    <source>
        <dbReference type="ARBA" id="ARBA00022679"/>
    </source>
</evidence>
<keyword evidence="2" id="KW-0808">Transferase</keyword>
<dbReference type="InterPro" id="IPR005636">
    <property type="entry name" value="DTW"/>
</dbReference>
<evidence type="ECO:0000256" key="3">
    <source>
        <dbReference type="ARBA" id="ARBA00022691"/>
    </source>
</evidence>
<protein>
    <recommendedName>
        <fullName evidence="1">tRNA-uridine aminocarboxypropyltransferase</fullName>
        <ecNumber evidence="1">2.5.1.25</ecNumber>
    </recommendedName>
</protein>
<evidence type="ECO:0000256" key="1">
    <source>
        <dbReference type="ARBA" id="ARBA00012386"/>
    </source>
</evidence>
<dbReference type="EMBL" id="JACHFR010000003">
    <property type="protein sequence ID" value="MBB5219511.1"/>
    <property type="molecule type" value="Genomic_DNA"/>
</dbReference>
<comment type="similarity">
    <text evidence="5">Belongs to the TDD superfamily. DTWD2 family.</text>
</comment>
<name>A0A840SJF7_9SPIR</name>
<dbReference type="EC" id="2.5.1.25" evidence="1"/>
<sequence length="230" mass="26688">MREICYKCFRPKASCYCKYTAPVNCNVKFVFLMHPKEAKRQRTGTGRLASLCLPDSEIITGIDFTKNERLCALLKDPQYYPVLLYPGEDAHTASSPILKQNLSDRKLLVIIIDSTWFCSKKMLRYSTNVSSLPKFSFYGKYKSIFTFKHEPSEYCISTIESCYYLIKELQENALAPAEADPEPLLIVFKRMIQFQLEKENERIESGLPGTHAYDMYYTKKKEIPDFIKES</sequence>
<evidence type="ECO:0000256" key="5">
    <source>
        <dbReference type="ARBA" id="ARBA00034489"/>
    </source>
</evidence>
<dbReference type="SMART" id="SM01144">
    <property type="entry name" value="DTW"/>
    <property type="match status" value="1"/>
</dbReference>
<dbReference type="Pfam" id="PF03942">
    <property type="entry name" value="DTW"/>
    <property type="match status" value="1"/>
</dbReference>
<accession>A0A840SJF7</accession>
<keyword evidence="8" id="KW-1185">Reference proteome</keyword>
<dbReference type="AlphaFoldDB" id="A0A840SJF7"/>
<reference evidence="7 8" key="1">
    <citation type="submission" date="2020-08" db="EMBL/GenBank/DDBJ databases">
        <title>Genomic Encyclopedia of Type Strains, Phase IV (KMG-IV): sequencing the most valuable type-strain genomes for metagenomic binning, comparative biology and taxonomic classification.</title>
        <authorList>
            <person name="Goeker M."/>
        </authorList>
    </citation>
    <scope>NUCLEOTIDE SEQUENCE [LARGE SCALE GENOMIC DNA]</scope>
    <source>
        <strain evidence="7 8">DSM 103679</strain>
    </source>
</reference>
<keyword evidence="3" id="KW-0949">S-adenosyl-L-methionine</keyword>
<organism evidence="7 8">
    <name type="scientific">Treponema rectale</name>
    <dbReference type="NCBI Taxonomy" id="744512"/>
    <lineage>
        <taxon>Bacteria</taxon>
        <taxon>Pseudomonadati</taxon>
        <taxon>Spirochaetota</taxon>
        <taxon>Spirochaetia</taxon>
        <taxon>Spirochaetales</taxon>
        <taxon>Treponemataceae</taxon>
        <taxon>Treponema</taxon>
    </lineage>
</organism>
<feature type="domain" description="DTW" evidence="6">
    <location>
        <begin position="1"/>
        <end position="200"/>
    </location>
</feature>
<dbReference type="GO" id="GO:0008033">
    <property type="term" value="P:tRNA processing"/>
    <property type="evidence" value="ECO:0007669"/>
    <property type="project" value="UniProtKB-KW"/>
</dbReference>
<dbReference type="PANTHER" id="PTHR21392:SF0">
    <property type="entry name" value="TRNA-URIDINE AMINOCARBOXYPROPYLTRANSFERASE 2"/>
    <property type="match status" value="1"/>
</dbReference>
<dbReference type="InterPro" id="IPR039262">
    <property type="entry name" value="DTWD2/TAPT"/>
</dbReference>
<gene>
    <name evidence="7" type="ORF">HNP77_001893</name>
</gene>
<evidence type="ECO:0000313" key="7">
    <source>
        <dbReference type="EMBL" id="MBB5219511.1"/>
    </source>
</evidence>